<comment type="caution">
    <text evidence="1">The sequence shown here is derived from an EMBL/GenBank/DDBJ whole genome shotgun (WGS) entry which is preliminary data.</text>
</comment>
<evidence type="ECO:0000313" key="2">
    <source>
        <dbReference type="Proteomes" id="UP000032360"/>
    </source>
</evidence>
<dbReference type="AlphaFoldDB" id="A0A0D8HID4"/>
<proteinExistence type="predicted"/>
<protein>
    <submittedName>
        <fullName evidence="1">Uncharacterized protein</fullName>
    </submittedName>
</protein>
<dbReference type="Proteomes" id="UP000032360">
    <property type="component" value="Unassembled WGS sequence"/>
</dbReference>
<accession>A0A0D8HID4</accession>
<organism evidence="1 2">
    <name type="scientific">Acidithrix ferrooxidans</name>
    <dbReference type="NCBI Taxonomy" id="1280514"/>
    <lineage>
        <taxon>Bacteria</taxon>
        <taxon>Bacillati</taxon>
        <taxon>Actinomycetota</taxon>
        <taxon>Acidimicrobiia</taxon>
        <taxon>Acidimicrobiales</taxon>
        <taxon>Acidimicrobiaceae</taxon>
        <taxon>Acidithrix</taxon>
    </lineage>
</organism>
<dbReference type="EMBL" id="JXYS01000030">
    <property type="protein sequence ID" value="KJF17750.1"/>
    <property type="molecule type" value="Genomic_DNA"/>
</dbReference>
<evidence type="ECO:0000313" key="1">
    <source>
        <dbReference type="EMBL" id="KJF17750.1"/>
    </source>
</evidence>
<sequence>MEGIRLAKRAITPKNIPLCQRAIPSNSAGNIKISGPPNSRVLEIVHGNCY</sequence>
<keyword evidence="2" id="KW-1185">Reference proteome</keyword>
<gene>
    <name evidence="1" type="ORF">AXFE_13660</name>
</gene>
<dbReference type="STRING" id="1280514.AXFE_13660"/>
<name>A0A0D8HID4_9ACTN</name>
<reference evidence="1 2" key="1">
    <citation type="submission" date="2015-01" db="EMBL/GenBank/DDBJ databases">
        <title>Draft genome of the acidophilic iron oxidizer Acidithrix ferrooxidans strain Py-F3.</title>
        <authorList>
            <person name="Poehlein A."/>
            <person name="Eisen S."/>
            <person name="Schloemann M."/>
            <person name="Johnson B.D."/>
            <person name="Daniel R."/>
            <person name="Muehling M."/>
        </authorList>
    </citation>
    <scope>NUCLEOTIDE SEQUENCE [LARGE SCALE GENOMIC DNA]</scope>
    <source>
        <strain evidence="1 2">Py-F3</strain>
    </source>
</reference>